<sequence>MKASQSRLESECEYTWKMFFNPCWNVDTEKLLPPIYLNDIEKSLYTFNSNHRPHGDGKTAENCEMLVITDS</sequence>
<dbReference type="EMBL" id="CAWUFR010000446">
    <property type="protein sequence ID" value="CAK6977991.1"/>
    <property type="molecule type" value="Genomic_DNA"/>
</dbReference>
<keyword evidence="2" id="KW-1185">Reference proteome</keyword>
<accession>A0AAV1Q1C8</accession>
<dbReference type="AlphaFoldDB" id="A0AAV1Q1C8"/>
<reference evidence="1 2" key="1">
    <citation type="submission" date="2024-01" db="EMBL/GenBank/DDBJ databases">
        <authorList>
            <person name="Alioto T."/>
            <person name="Alioto T."/>
            <person name="Gomez Garrido J."/>
        </authorList>
    </citation>
    <scope>NUCLEOTIDE SEQUENCE [LARGE SCALE GENOMIC DNA]</scope>
</reference>
<dbReference type="Proteomes" id="UP001314229">
    <property type="component" value="Unassembled WGS sequence"/>
</dbReference>
<gene>
    <name evidence="1" type="ORF">FSCOSCO3_A032538</name>
</gene>
<protein>
    <submittedName>
        <fullName evidence="1">Uncharacterized protein</fullName>
    </submittedName>
</protein>
<proteinExistence type="predicted"/>
<comment type="caution">
    <text evidence="1">The sequence shown here is derived from an EMBL/GenBank/DDBJ whole genome shotgun (WGS) entry which is preliminary data.</text>
</comment>
<organism evidence="1 2">
    <name type="scientific">Scomber scombrus</name>
    <name type="common">Atlantic mackerel</name>
    <name type="synonym">Scomber vernalis</name>
    <dbReference type="NCBI Taxonomy" id="13677"/>
    <lineage>
        <taxon>Eukaryota</taxon>
        <taxon>Metazoa</taxon>
        <taxon>Chordata</taxon>
        <taxon>Craniata</taxon>
        <taxon>Vertebrata</taxon>
        <taxon>Euteleostomi</taxon>
        <taxon>Actinopterygii</taxon>
        <taxon>Neopterygii</taxon>
        <taxon>Teleostei</taxon>
        <taxon>Neoteleostei</taxon>
        <taxon>Acanthomorphata</taxon>
        <taxon>Pelagiaria</taxon>
        <taxon>Scombriformes</taxon>
        <taxon>Scombridae</taxon>
        <taxon>Scomber</taxon>
    </lineage>
</organism>
<name>A0AAV1Q1C8_SCOSC</name>
<evidence type="ECO:0000313" key="2">
    <source>
        <dbReference type="Proteomes" id="UP001314229"/>
    </source>
</evidence>
<evidence type="ECO:0000313" key="1">
    <source>
        <dbReference type="EMBL" id="CAK6977991.1"/>
    </source>
</evidence>